<dbReference type="Proteomes" id="UP000034156">
    <property type="component" value="Chromosome"/>
</dbReference>
<evidence type="ECO:0000313" key="4">
    <source>
        <dbReference type="Proteomes" id="UP000324176"/>
    </source>
</evidence>
<reference evidence="1 3" key="2">
    <citation type="journal article" date="2016" name="Genome Announc.">
        <title>Genome Sequence of Nitrosomonas communis Strain Nm2, a Mesophilic Ammonia-Oxidizing Bacterium Isolated from Mediterranean Soil.</title>
        <authorList>
            <person name="Kozlowski J.A."/>
            <person name="Kits K.D."/>
            <person name="Stein L.Y."/>
        </authorList>
    </citation>
    <scope>NUCLEOTIDE SEQUENCE [LARGE SCALE GENOMIC DNA]</scope>
    <source>
        <strain evidence="1 3">Nm2</strain>
    </source>
</reference>
<accession>A0A0F7KFW3</accession>
<protein>
    <submittedName>
        <fullName evidence="1">Uncharacterized protein</fullName>
    </submittedName>
</protein>
<gene>
    <name evidence="1" type="ORF">AAW31_07895</name>
    <name evidence="2" type="ORF">BCL69_10331</name>
</gene>
<dbReference type="KEGG" id="nco:AAW31_07895"/>
<proteinExistence type="predicted"/>
<evidence type="ECO:0000313" key="3">
    <source>
        <dbReference type="Proteomes" id="UP000034156"/>
    </source>
</evidence>
<reference evidence="3" key="1">
    <citation type="submission" date="2015-05" db="EMBL/GenBank/DDBJ databases">
        <title>Draft genome of Nitrosomonas communis strain Nm2.</title>
        <authorList>
            <person name="Kozlowski J.A."/>
            <person name="Kits K.D."/>
            <person name="Stein L.Y."/>
        </authorList>
    </citation>
    <scope>NUCLEOTIDE SEQUENCE [LARGE SCALE GENOMIC DNA]</scope>
    <source>
        <strain evidence="3">Nm2</strain>
    </source>
</reference>
<evidence type="ECO:0000313" key="2">
    <source>
        <dbReference type="EMBL" id="TYP86075.1"/>
    </source>
</evidence>
<dbReference type="RefSeq" id="WP_046849814.1">
    <property type="nucleotide sequence ID" value="NZ_CP011451.1"/>
</dbReference>
<organism evidence="1 3">
    <name type="scientific">Nitrosomonas communis</name>
    <dbReference type="NCBI Taxonomy" id="44574"/>
    <lineage>
        <taxon>Bacteria</taxon>
        <taxon>Pseudomonadati</taxon>
        <taxon>Pseudomonadota</taxon>
        <taxon>Betaproteobacteria</taxon>
        <taxon>Nitrosomonadales</taxon>
        <taxon>Nitrosomonadaceae</taxon>
        <taxon>Nitrosomonas</taxon>
    </lineage>
</organism>
<name>A0A0F7KFW3_9PROT</name>
<evidence type="ECO:0000313" key="1">
    <source>
        <dbReference type="EMBL" id="AKH37742.1"/>
    </source>
</evidence>
<sequence length="68" mass="8144">MLRKRHTVQPIFMVISFPNQKWREGEPQTVSIIRHGEADKISFDLQMELTKRSLRIREVINKFCFVGR</sequence>
<dbReference type="Proteomes" id="UP000324176">
    <property type="component" value="Unassembled WGS sequence"/>
</dbReference>
<dbReference type="EMBL" id="CP011451">
    <property type="protein sequence ID" value="AKH37742.1"/>
    <property type="molecule type" value="Genomic_DNA"/>
</dbReference>
<dbReference type="EMBL" id="VNHT01000033">
    <property type="protein sequence ID" value="TYP86075.1"/>
    <property type="molecule type" value="Genomic_DNA"/>
</dbReference>
<dbReference type="AlphaFoldDB" id="A0A0F7KFW3"/>
<reference evidence="2 4" key="3">
    <citation type="submission" date="2019-07" db="EMBL/GenBank/DDBJ databases">
        <title>Active sludge and wastewater microbial communities from Klosterneuburg, Austria.</title>
        <authorList>
            <person name="Wagner M."/>
        </authorList>
    </citation>
    <scope>NUCLEOTIDE SEQUENCE [LARGE SCALE GENOMIC DNA]</scope>
    <source>
        <strain evidence="2 4">Nm2</strain>
    </source>
</reference>
<dbReference type="PATRIC" id="fig|44574.3.peg.1920"/>
<keyword evidence="3" id="KW-1185">Reference proteome</keyword>